<comment type="caution">
    <text evidence="2">The sequence shown here is derived from an EMBL/GenBank/DDBJ whole genome shotgun (WGS) entry which is preliminary data.</text>
</comment>
<evidence type="ECO:0000313" key="3">
    <source>
        <dbReference type="Proteomes" id="UP000548326"/>
    </source>
</evidence>
<dbReference type="RefSeq" id="WP_183584901.1">
    <property type="nucleotide sequence ID" value="NZ_JACHCA010000001.1"/>
</dbReference>
<gene>
    <name evidence="2" type="ORF">HDF22_000079</name>
</gene>
<organism evidence="2 3">
    <name type="scientific">Mucilaginibacter lappiensis</name>
    <dbReference type="NCBI Taxonomy" id="354630"/>
    <lineage>
        <taxon>Bacteria</taxon>
        <taxon>Pseudomonadati</taxon>
        <taxon>Bacteroidota</taxon>
        <taxon>Sphingobacteriia</taxon>
        <taxon>Sphingobacteriales</taxon>
        <taxon>Sphingobacteriaceae</taxon>
        <taxon>Mucilaginibacter</taxon>
    </lineage>
</organism>
<dbReference type="AlphaFoldDB" id="A0A841JBM2"/>
<protein>
    <submittedName>
        <fullName evidence="2">Uncharacterized protein</fullName>
    </submittedName>
</protein>
<keyword evidence="1" id="KW-0732">Signal</keyword>
<evidence type="ECO:0000256" key="1">
    <source>
        <dbReference type="SAM" id="SignalP"/>
    </source>
</evidence>
<reference evidence="2 3" key="1">
    <citation type="submission" date="2020-08" db="EMBL/GenBank/DDBJ databases">
        <title>Genomic Encyclopedia of Type Strains, Phase IV (KMG-V): Genome sequencing to study the core and pangenomes of soil and plant-associated prokaryotes.</title>
        <authorList>
            <person name="Whitman W."/>
        </authorList>
    </citation>
    <scope>NUCLEOTIDE SEQUENCE [LARGE SCALE GENOMIC DNA]</scope>
    <source>
        <strain evidence="2 3">MP601</strain>
    </source>
</reference>
<dbReference type="EMBL" id="JACHCA010000001">
    <property type="protein sequence ID" value="MBB6125978.1"/>
    <property type="molecule type" value="Genomic_DNA"/>
</dbReference>
<feature type="signal peptide" evidence="1">
    <location>
        <begin position="1"/>
        <end position="16"/>
    </location>
</feature>
<proteinExistence type="predicted"/>
<dbReference type="Proteomes" id="UP000548326">
    <property type="component" value="Unassembled WGS sequence"/>
</dbReference>
<dbReference type="PROSITE" id="PS51257">
    <property type="entry name" value="PROKAR_LIPOPROTEIN"/>
    <property type="match status" value="1"/>
</dbReference>
<feature type="chain" id="PRO_5032759875" evidence="1">
    <location>
        <begin position="17"/>
        <end position="206"/>
    </location>
</feature>
<sequence>MKKNFLKVIKSTAAIAAVAILAVSCTKDNSTKPQSSSADSKLSVSAVPSSNTYTITGRWGNPASGPAVFGTVYVNLATGAQDTTSNTVGANVLFTSTNNSVVKVPTGYSLKYLYNTSATFSALKISDFTAAAVASVGQNTGGTTPNGWYNYVVPGGVTPISGFYLLVTNTTTNVNYVIQFTGAVGQGTATNNRGVYTIKTGIINNL</sequence>
<accession>A0A841JBM2</accession>
<evidence type="ECO:0000313" key="2">
    <source>
        <dbReference type="EMBL" id="MBB6125978.1"/>
    </source>
</evidence>
<name>A0A841JBM2_9SPHI</name>